<accession>A0A4C1Y0L2</accession>
<gene>
    <name evidence="1" type="ORF">EVAR_31322_1</name>
</gene>
<dbReference type="EMBL" id="BGZK01001008">
    <property type="protein sequence ID" value="GBP68332.1"/>
    <property type="molecule type" value="Genomic_DNA"/>
</dbReference>
<dbReference type="Proteomes" id="UP000299102">
    <property type="component" value="Unassembled WGS sequence"/>
</dbReference>
<protein>
    <submittedName>
        <fullName evidence="1">Uncharacterized protein</fullName>
    </submittedName>
</protein>
<comment type="caution">
    <text evidence="1">The sequence shown here is derived from an EMBL/GenBank/DDBJ whole genome shotgun (WGS) entry which is preliminary data.</text>
</comment>
<evidence type="ECO:0000313" key="1">
    <source>
        <dbReference type="EMBL" id="GBP68332.1"/>
    </source>
</evidence>
<keyword evidence="2" id="KW-1185">Reference proteome</keyword>
<dbReference type="AlphaFoldDB" id="A0A4C1Y0L2"/>
<evidence type="ECO:0000313" key="2">
    <source>
        <dbReference type="Proteomes" id="UP000299102"/>
    </source>
</evidence>
<reference evidence="1 2" key="1">
    <citation type="journal article" date="2019" name="Commun. Biol.">
        <title>The bagworm genome reveals a unique fibroin gene that provides high tensile strength.</title>
        <authorList>
            <person name="Kono N."/>
            <person name="Nakamura H."/>
            <person name="Ohtoshi R."/>
            <person name="Tomita M."/>
            <person name="Numata K."/>
            <person name="Arakawa K."/>
        </authorList>
    </citation>
    <scope>NUCLEOTIDE SEQUENCE [LARGE SCALE GENOMIC DNA]</scope>
</reference>
<proteinExistence type="predicted"/>
<name>A0A4C1Y0L2_EUMVA</name>
<organism evidence="1 2">
    <name type="scientific">Eumeta variegata</name>
    <name type="common">Bagworm moth</name>
    <name type="synonym">Eumeta japonica</name>
    <dbReference type="NCBI Taxonomy" id="151549"/>
    <lineage>
        <taxon>Eukaryota</taxon>
        <taxon>Metazoa</taxon>
        <taxon>Ecdysozoa</taxon>
        <taxon>Arthropoda</taxon>
        <taxon>Hexapoda</taxon>
        <taxon>Insecta</taxon>
        <taxon>Pterygota</taxon>
        <taxon>Neoptera</taxon>
        <taxon>Endopterygota</taxon>
        <taxon>Lepidoptera</taxon>
        <taxon>Glossata</taxon>
        <taxon>Ditrysia</taxon>
        <taxon>Tineoidea</taxon>
        <taxon>Psychidae</taxon>
        <taxon>Oiketicinae</taxon>
        <taxon>Eumeta</taxon>
    </lineage>
</organism>
<sequence length="137" mass="15301">MDTRNLRRVKRVNRSLEKVFVPAHRSALQSLKITSHKRQTHNPPFFPTVRVYFILSIPGHPYTENVMNKLFFPSEVDFFSTSECHTQGCETMAVFSSSYINKMSGRDEGTGAVLGHPSAGVASQAAYNSPDPALRSI</sequence>